<dbReference type="GO" id="GO:0005789">
    <property type="term" value="C:endoplasmic reticulum membrane"/>
    <property type="evidence" value="ECO:0007669"/>
    <property type="project" value="UniProtKB-SubCell"/>
</dbReference>
<gene>
    <name evidence="14" type="primary">USE1</name>
    <name evidence="13" type="ORF">CCAP1982_LOCUS12758</name>
</gene>
<dbReference type="GO" id="GO:0005484">
    <property type="term" value="F:SNAP receptor activity"/>
    <property type="evidence" value="ECO:0007669"/>
    <property type="project" value="TreeGrafter"/>
</dbReference>
<keyword evidence="9 12" id="KW-1133">Transmembrane helix</keyword>
<dbReference type="GO" id="GO:0006890">
    <property type="term" value="P:retrograde vesicle-mediated transport, Golgi to endoplasmic reticulum"/>
    <property type="evidence" value="ECO:0007669"/>
    <property type="project" value="TreeGrafter"/>
</dbReference>
<dbReference type="PANTHER" id="PTHR13050">
    <property type="entry name" value="USE1-LIKE PROTEIN"/>
    <property type="match status" value="1"/>
</dbReference>
<evidence type="ECO:0000313" key="15">
    <source>
        <dbReference type="Proteomes" id="UP000606786"/>
    </source>
</evidence>
<evidence type="ECO:0000313" key="13">
    <source>
        <dbReference type="EMBL" id="CAD7004342.1"/>
    </source>
</evidence>
<dbReference type="PANTHER" id="PTHR13050:SF7">
    <property type="entry name" value="VESICLE TRANSPORT PROTEIN USE1"/>
    <property type="match status" value="1"/>
</dbReference>
<accession>W8CE16</accession>
<sequence length="238" mass="27881">MATKLNVNIRTLLSNCEELAKDETNYWRLKKFIKSLDTMIEELKECDDLGSNLKIPDYTKRLHALKTLTNYIDSPPPVKSLRSKLRPGYETGDDALKEMQQLQGSKHYADLRKELLNEDTLRRRKPDDNIASAENMNEAVKYYNEAQEKITEHMLSLTRNLREQTETANRIIKKDTEIASRSTNMADRNINSLNKETEKLAEHSRNAWKCWMWIMFAFVITVFIGMVLFMKIMKKKKV</sequence>
<evidence type="ECO:0000256" key="2">
    <source>
        <dbReference type="ARBA" id="ARBA00007891"/>
    </source>
</evidence>
<dbReference type="InterPro" id="IPR019150">
    <property type="entry name" value="Vesicle_transport_protein_Use1"/>
</dbReference>
<evidence type="ECO:0000256" key="8">
    <source>
        <dbReference type="ARBA" id="ARBA00022927"/>
    </source>
</evidence>
<evidence type="ECO:0000256" key="12">
    <source>
        <dbReference type="SAM" id="Phobius"/>
    </source>
</evidence>
<keyword evidence="8" id="KW-0653">Protein transport</keyword>
<keyword evidence="5 12" id="KW-0812">Transmembrane</keyword>
<dbReference type="Pfam" id="PF09753">
    <property type="entry name" value="Use1"/>
    <property type="match status" value="1"/>
</dbReference>
<comment type="similarity">
    <text evidence="2">Belongs to the USE1 family.</text>
</comment>
<evidence type="ECO:0000256" key="10">
    <source>
        <dbReference type="ARBA" id="ARBA00023136"/>
    </source>
</evidence>
<protein>
    <recommendedName>
        <fullName evidence="3">Vesicle transport protein USE1</fullName>
    </recommendedName>
    <alternativeName>
        <fullName evidence="11">USE1-like protein</fullName>
    </alternativeName>
</protein>
<keyword evidence="15" id="KW-1185">Reference proteome</keyword>
<evidence type="ECO:0000256" key="7">
    <source>
        <dbReference type="ARBA" id="ARBA00022892"/>
    </source>
</evidence>
<dbReference type="Proteomes" id="UP000606786">
    <property type="component" value="Unassembled WGS sequence"/>
</dbReference>
<dbReference type="GO" id="GO:0015031">
    <property type="term" value="P:protein transport"/>
    <property type="evidence" value="ECO:0007669"/>
    <property type="project" value="UniProtKB-KW"/>
</dbReference>
<keyword evidence="10 12" id="KW-0472">Membrane</keyword>
<keyword evidence="7" id="KW-0931">ER-Golgi transport</keyword>
<evidence type="ECO:0000256" key="11">
    <source>
        <dbReference type="ARBA" id="ARBA00032711"/>
    </source>
</evidence>
<evidence type="ECO:0000313" key="14">
    <source>
        <dbReference type="EMBL" id="JAC05575.1"/>
    </source>
</evidence>
<comment type="subcellular location">
    <subcellularLocation>
        <location evidence="1">Endoplasmic reticulum membrane</location>
        <topology evidence="1">Single-pass type IV membrane protein</topology>
    </subcellularLocation>
</comment>
<reference evidence="14" key="2">
    <citation type="journal article" date="2014" name="BMC Genomics">
        <title>A genomic perspective to assessing quality of mass-reared SIT flies used in Mediterranean fruit fly (Ceratitis capitata) eradication in California.</title>
        <authorList>
            <person name="Calla B."/>
            <person name="Hall B."/>
            <person name="Hou S."/>
            <person name="Geib S.M."/>
        </authorList>
    </citation>
    <scope>NUCLEOTIDE SEQUENCE</scope>
</reference>
<organism evidence="14">
    <name type="scientific">Ceratitis capitata</name>
    <name type="common">Mediterranean fruit fly</name>
    <name type="synonym">Tephritis capitata</name>
    <dbReference type="NCBI Taxonomy" id="7213"/>
    <lineage>
        <taxon>Eukaryota</taxon>
        <taxon>Metazoa</taxon>
        <taxon>Ecdysozoa</taxon>
        <taxon>Arthropoda</taxon>
        <taxon>Hexapoda</taxon>
        <taxon>Insecta</taxon>
        <taxon>Pterygota</taxon>
        <taxon>Neoptera</taxon>
        <taxon>Endopterygota</taxon>
        <taxon>Diptera</taxon>
        <taxon>Brachycera</taxon>
        <taxon>Muscomorpha</taxon>
        <taxon>Tephritoidea</taxon>
        <taxon>Tephritidae</taxon>
        <taxon>Ceratitis</taxon>
        <taxon>Ceratitis</taxon>
    </lineage>
</organism>
<evidence type="ECO:0000256" key="4">
    <source>
        <dbReference type="ARBA" id="ARBA00022448"/>
    </source>
</evidence>
<keyword evidence="4" id="KW-0813">Transport</keyword>
<feature type="transmembrane region" description="Helical" evidence="12">
    <location>
        <begin position="211"/>
        <end position="230"/>
    </location>
</feature>
<evidence type="ECO:0000256" key="5">
    <source>
        <dbReference type="ARBA" id="ARBA00022692"/>
    </source>
</evidence>
<dbReference type="OrthoDB" id="4506189at2759"/>
<dbReference type="EMBL" id="CAJHJT010000034">
    <property type="protein sequence ID" value="CAD7004342.1"/>
    <property type="molecule type" value="Genomic_DNA"/>
</dbReference>
<evidence type="ECO:0000256" key="6">
    <source>
        <dbReference type="ARBA" id="ARBA00022824"/>
    </source>
</evidence>
<reference evidence="13" key="3">
    <citation type="submission" date="2020-11" db="EMBL/GenBank/DDBJ databases">
        <authorList>
            <person name="Whitehead M."/>
        </authorList>
    </citation>
    <scope>NUCLEOTIDE SEQUENCE</scope>
    <source>
        <strain evidence="13">EGII</strain>
    </source>
</reference>
<proteinExistence type="evidence at transcript level"/>
<name>W8CE16_CERCA</name>
<dbReference type="GO" id="GO:0031201">
    <property type="term" value="C:SNARE complex"/>
    <property type="evidence" value="ECO:0007669"/>
    <property type="project" value="TreeGrafter"/>
</dbReference>
<reference evidence="14" key="1">
    <citation type="submission" date="2013-07" db="EMBL/GenBank/DDBJ databases">
        <authorList>
            <person name="Geib S."/>
        </authorList>
    </citation>
    <scope>NUCLEOTIDE SEQUENCE</scope>
</reference>
<keyword evidence="6" id="KW-0256">Endoplasmic reticulum</keyword>
<dbReference type="EMBL" id="GAMC01000981">
    <property type="protein sequence ID" value="JAC05575.1"/>
    <property type="molecule type" value="mRNA"/>
</dbReference>
<evidence type="ECO:0000256" key="3">
    <source>
        <dbReference type="ARBA" id="ARBA00015843"/>
    </source>
</evidence>
<dbReference type="AlphaFoldDB" id="W8CE16"/>
<evidence type="ECO:0000256" key="9">
    <source>
        <dbReference type="ARBA" id="ARBA00022989"/>
    </source>
</evidence>
<dbReference type="CDD" id="cd15860">
    <property type="entry name" value="SNARE_USE1"/>
    <property type="match status" value="1"/>
</dbReference>
<evidence type="ECO:0000256" key="1">
    <source>
        <dbReference type="ARBA" id="ARBA00004163"/>
    </source>
</evidence>